<reference evidence="2" key="1">
    <citation type="submission" date="2019-03" db="EMBL/GenBank/DDBJ databases">
        <title>Long read genome sequence of the mycoparasitic Pythium oligandrum ATCC 38472 isolated from sugarbeet rhizosphere.</title>
        <authorList>
            <person name="Gaulin E."/>
        </authorList>
    </citation>
    <scope>NUCLEOTIDE SEQUENCE</scope>
    <source>
        <strain evidence="2">ATCC 38472_TT</strain>
    </source>
</reference>
<dbReference type="PANTHER" id="PTHR21054:SF2">
    <property type="entry name" value="MIP04191P"/>
    <property type="match status" value="1"/>
</dbReference>
<dbReference type="PROSITE" id="PS51752">
    <property type="entry name" value="JACALIN_LECTIN"/>
    <property type="match status" value="1"/>
</dbReference>
<dbReference type="EMBL" id="SPLM01000145">
    <property type="protein sequence ID" value="TMW56656.1"/>
    <property type="molecule type" value="Genomic_DNA"/>
</dbReference>
<organism evidence="2 3">
    <name type="scientific">Pythium oligandrum</name>
    <name type="common">Mycoparasitic fungus</name>
    <dbReference type="NCBI Taxonomy" id="41045"/>
    <lineage>
        <taxon>Eukaryota</taxon>
        <taxon>Sar</taxon>
        <taxon>Stramenopiles</taxon>
        <taxon>Oomycota</taxon>
        <taxon>Peronosporomycetes</taxon>
        <taxon>Pythiales</taxon>
        <taxon>Pythiaceae</taxon>
        <taxon>Pythium</taxon>
    </lineage>
</organism>
<keyword evidence="3" id="KW-1185">Reference proteome</keyword>
<name>A0A8K1FC03_PYTOL</name>
<protein>
    <recommendedName>
        <fullName evidence="1">Jacalin-type lectin domain-containing protein</fullName>
    </recommendedName>
</protein>
<sequence length="368" mass="41344">MGSHGSISTELRLRAEDLKHFFRPKVVKGMTRSDIPYGRSPFDMEPLHGQEILAIVGRFRHRVDGSGILLSDSWERLTYDLAAVYGSVDDKALWFKGVTAHHLERWMNSRYCANDATTHLFTLGPGEFVRGVDVCWCDLKFVGVRLQTNQRQSQWFGHRTGIVKTVTAPQGYFINALVNLQPKTGAWELGLRLCPILEHCARPVSSGCLVTSKSIRVGKPGDSDGLQTEFMEMYEEIRAIIVSCGKNSIENLYVLSSEQFGRHLAKREDQLRSGQHLFYLRRTEYLTRVDVVATRVVHALRFHSNLSTSPWFGDPKSEGAHVHSFTTDSDNAQICGFHGAFGEKHLGSVGVYYHSPQHAELLKPSVVG</sequence>
<comment type="caution">
    <text evidence="2">The sequence shown here is derived from an EMBL/GenBank/DDBJ whole genome shotgun (WGS) entry which is preliminary data.</text>
</comment>
<dbReference type="AlphaFoldDB" id="A0A8K1FC03"/>
<evidence type="ECO:0000313" key="3">
    <source>
        <dbReference type="Proteomes" id="UP000794436"/>
    </source>
</evidence>
<dbReference type="SUPFAM" id="SSF51101">
    <property type="entry name" value="Mannose-binding lectins"/>
    <property type="match status" value="2"/>
</dbReference>
<evidence type="ECO:0000313" key="2">
    <source>
        <dbReference type="EMBL" id="TMW56656.1"/>
    </source>
</evidence>
<proteinExistence type="predicted"/>
<dbReference type="InterPro" id="IPR036404">
    <property type="entry name" value="Jacalin-like_lectin_dom_sf"/>
</dbReference>
<dbReference type="Proteomes" id="UP000794436">
    <property type="component" value="Unassembled WGS sequence"/>
</dbReference>
<dbReference type="OrthoDB" id="160406at2759"/>
<evidence type="ECO:0000259" key="1">
    <source>
        <dbReference type="PROSITE" id="PS51752"/>
    </source>
</evidence>
<gene>
    <name evidence="2" type="ORF">Poli38472_006666</name>
</gene>
<accession>A0A8K1FC03</accession>
<dbReference type="SMART" id="SM00915">
    <property type="entry name" value="Jacalin"/>
    <property type="match status" value="1"/>
</dbReference>
<dbReference type="PANTHER" id="PTHR21054">
    <property type="entry name" value="ZINC METALLOPROTEINASE-RELATED"/>
    <property type="match status" value="1"/>
</dbReference>
<feature type="domain" description="Jacalin-type lectin" evidence="1">
    <location>
        <begin position="214"/>
        <end position="355"/>
    </location>
</feature>
<dbReference type="Pfam" id="PF01419">
    <property type="entry name" value="Jacalin"/>
    <property type="match status" value="1"/>
</dbReference>
<dbReference type="InterPro" id="IPR001229">
    <property type="entry name" value="Jacalin-like_lectin_dom"/>
</dbReference>
<dbReference type="Gene3D" id="2.100.10.30">
    <property type="entry name" value="Jacalin-like lectin domain"/>
    <property type="match status" value="1"/>
</dbReference>
<dbReference type="InterPro" id="IPR053002">
    <property type="entry name" value="Metalloproteinase_M10B"/>
</dbReference>